<dbReference type="RefSeq" id="XP_052121264.1">
    <property type="nucleotide sequence ID" value="XM_052265304.1"/>
</dbReference>
<reference evidence="2" key="1">
    <citation type="submission" date="2025-08" db="UniProtKB">
        <authorList>
            <consortium name="RefSeq"/>
        </authorList>
    </citation>
    <scope>IDENTIFICATION</scope>
    <source>
        <tissue evidence="2">Whole organism</tissue>
    </source>
</reference>
<name>A0A9C6WW77_FRAOC</name>
<keyword evidence="1" id="KW-1185">Reference proteome</keyword>
<accession>A0A9C6WW77</accession>
<sequence length="395" mass="42312">MIFYKKVKLWGASCIRRQQLTMMGPQSSLLFLAVGLVATTGVASKDPLLGINLASGASATVNIGTDLLPGLTSNANVFVGLCGRSTCCVVRLSGYYNGHPGRVDTILSDYNSLFSPSYWSYVQQETDNTKLSYWLPENDTAVLTVSNNHQTFKVQMADGLFGRSSRSVTVQCRPDETQLLVQSAGVGSHQIFNREAEPKQLRGPMLTSGDQVTLSVRVPASGYSASLYVGLCTDHECATVVISTPSSAGSGNLAFGSGITVSNNPTDDFSVTYQSTPGREAWSSSEYDFSVALHPDGLLQVWMRTDTVAQVPLPDGWSGLSQGLVLKAQHSYGTLSYSREGALGPRALCVCVFSGTKSRSELPAPRFPAPISFSAKQRRTDFAAPSAVEPSFLSK</sequence>
<evidence type="ECO:0000313" key="1">
    <source>
        <dbReference type="Proteomes" id="UP000504606"/>
    </source>
</evidence>
<dbReference type="AlphaFoldDB" id="A0A9C6WW77"/>
<dbReference type="Proteomes" id="UP000504606">
    <property type="component" value="Unplaced"/>
</dbReference>
<dbReference type="GeneID" id="113213753"/>
<organism evidence="1 2">
    <name type="scientific">Frankliniella occidentalis</name>
    <name type="common">Western flower thrips</name>
    <name type="synonym">Euthrips occidentalis</name>
    <dbReference type="NCBI Taxonomy" id="133901"/>
    <lineage>
        <taxon>Eukaryota</taxon>
        <taxon>Metazoa</taxon>
        <taxon>Ecdysozoa</taxon>
        <taxon>Arthropoda</taxon>
        <taxon>Hexapoda</taxon>
        <taxon>Insecta</taxon>
        <taxon>Pterygota</taxon>
        <taxon>Neoptera</taxon>
        <taxon>Paraneoptera</taxon>
        <taxon>Thysanoptera</taxon>
        <taxon>Terebrantia</taxon>
        <taxon>Thripoidea</taxon>
        <taxon>Thripidae</taxon>
        <taxon>Frankliniella</taxon>
    </lineage>
</organism>
<protein>
    <submittedName>
        <fullName evidence="2">Uncharacterized protein LOC113213753 isoform X1</fullName>
    </submittedName>
</protein>
<proteinExistence type="predicted"/>
<evidence type="ECO:0000313" key="2">
    <source>
        <dbReference type="RefSeq" id="XP_052121264.1"/>
    </source>
</evidence>
<gene>
    <name evidence="2" type="primary">LOC113213753</name>
</gene>